<protein>
    <recommendedName>
        <fullName evidence="3">FHA domain-containing protein</fullName>
    </recommendedName>
</protein>
<evidence type="ECO:0000313" key="1">
    <source>
        <dbReference type="EMBL" id="CAA3002134.1"/>
    </source>
</evidence>
<dbReference type="GO" id="GO:0031011">
    <property type="term" value="C:Ino80 complex"/>
    <property type="evidence" value="ECO:0007669"/>
    <property type="project" value="InterPro"/>
</dbReference>
<dbReference type="GO" id="GO:0045944">
    <property type="term" value="P:positive regulation of transcription by RNA polymerase II"/>
    <property type="evidence" value="ECO:0007669"/>
    <property type="project" value="TreeGrafter"/>
</dbReference>
<keyword evidence="2" id="KW-1185">Reference proteome</keyword>
<dbReference type="GO" id="GO:0071339">
    <property type="term" value="C:MLL1 complex"/>
    <property type="evidence" value="ECO:0007669"/>
    <property type="project" value="InterPro"/>
</dbReference>
<dbReference type="GO" id="GO:0002151">
    <property type="term" value="F:G-quadruplex RNA binding"/>
    <property type="evidence" value="ECO:0007669"/>
    <property type="project" value="InterPro"/>
</dbReference>
<dbReference type="AlphaFoldDB" id="A0A8S0TAL0"/>
<dbReference type="GO" id="GO:0044545">
    <property type="term" value="C:NSL complex"/>
    <property type="evidence" value="ECO:0007669"/>
    <property type="project" value="TreeGrafter"/>
</dbReference>
<evidence type="ECO:0008006" key="3">
    <source>
        <dbReference type="Google" id="ProtNLM"/>
    </source>
</evidence>
<dbReference type="Proteomes" id="UP000594638">
    <property type="component" value="Unassembled WGS sequence"/>
</dbReference>
<reference evidence="1 2" key="1">
    <citation type="submission" date="2019-12" db="EMBL/GenBank/DDBJ databases">
        <authorList>
            <person name="Alioto T."/>
            <person name="Alioto T."/>
            <person name="Gomez Garrido J."/>
        </authorList>
    </citation>
    <scope>NUCLEOTIDE SEQUENCE [LARGE SCALE GENOMIC DNA]</scope>
</reference>
<sequence>MDILSLAEPGNSIFSYENEHPSADCIIENPVSNPFGINGDAGLQDRVEDLPLSDIENPAVFGQTNQNGGNVHTEFRGTSFPSFGYLPPLPQMPTWSTMHHISATSLPVQLGESGQQTGKAFVPTEADYVNNTDASNLKNSIPNMRNLILSPEDVMELTMPPVSQRNEKSLLSDQEEPCSENDLDVPYFSDVEAMIFDMNLSPDEFDLQLSQEVKQYKRDETRKSFIRLEQAVDGYMVRTIAAQGAFAPEVLLWRATEDVEVDIDSGREKNGCKISQEAGHNKEGHIWIHNKEGHIWIIPFAEHRKSPVSINGNEVASTMSVTLTPGCLIEVRGLPFIFKTNDMQIKKQENELFTGP</sequence>
<proteinExistence type="predicted"/>
<dbReference type="Gramene" id="OE9A035853T1">
    <property type="protein sequence ID" value="OE9A035853C1"/>
    <property type="gene ID" value="OE9A035853"/>
</dbReference>
<evidence type="ECO:0000313" key="2">
    <source>
        <dbReference type="Proteomes" id="UP000594638"/>
    </source>
</evidence>
<accession>A0A8S0TAL0</accession>
<name>A0A8S0TAL0_OLEEU</name>
<dbReference type="PANTHER" id="PTHR13233">
    <property type="entry name" value="MICROSPHERULE PROTEIN 1"/>
    <property type="match status" value="1"/>
</dbReference>
<organism evidence="1 2">
    <name type="scientific">Olea europaea subsp. europaea</name>
    <dbReference type="NCBI Taxonomy" id="158383"/>
    <lineage>
        <taxon>Eukaryota</taxon>
        <taxon>Viridiplantae</taxon>
        <taxon>Streptophyta</taxon>
        <taxon>Embryophyta</taxon>
        <taxon>Tracheophyta</taxon>
        <taxon>Spermatophyta</taxon>
        <taxon>Magnoliopsida</taxon>
        <taxon>eudicotyledons</taxon>
        <taxon>Gunneridae</taxon>
        <taxon>Pentapetalae</taxon>
        <taxon>asterids</taxon>
        <taxon>lamiids</taxon>
        <taxon>Lamiales</taxon>
        <taxon>Oleaceae</taxon>
        <taxon>Oleeae</taxon>
        <taxon>Olea</taxon>
    </lineage>
</organism>
<dbReference type="EMBL" id="CACTIH010005809">
    <property type="protein sequence ID" value="CAA3002134.1"/>
    <property type="molecule type" value="Genomic_DNA"/>
</dbReference>
<comment type="caution">
    <text evidence="1">The sequence shown here is derived from an EMBL/GenBank/DDBJ whole genome shotgun (WGS) entry which is preliminary data.</text>
</comment>
<dbReference type="OrthoDB" id="10262769at2759"/>
<dbReference type="InterPro" id="IPR037912">
    <property type="entry name" value="MCRS1"/>
</dbReference>
<gene>
    <name evidence="1" type="ORF">OLEA9_A035853</name>
</gene>
<dbReference type="PANTHER" id="PTHR13233:SF0">
    <property type="entry name" value="MICROSPHERULE PROTEIN 1"/>
    <property type="match status" value="1"/>
</dbReference>